<accession>A0A653DQB6</accession>
<protein>
    <submittedName>
        <fullName evidence="1">Uncharacterized protein</fullName>
    </submittedName>
</protein>
<proteinExistence type="predicted"/>
<dbReference type="EMBL" id="CAACVG010013833">
    <property type="protein sequence ID" value="VEN62408.1"/>
    <property type="molecule type" value="Genomic_DNA"/>
</dbReference>
<organism evidence="1 2">
    <name type="scientific">Callosobruchus maculatus</name>
    <name type="common">Southern cowpea weevil</name>
    <name type="synonym">Pulse bruchid</name>
    <dbReference type="NCBI Taxonomy" id="64391"/>
    <lineage>
        <taxon>Eukaryota</taxon>
        <taxon>Metazoa</taxon>
        <taxon>Ecdysozoa</taxon>
        <taxon>Arthropoda</taxon>
        <taxon>Hexapoda</taxon>
        <taxon>Insecta</taxon>
        <taxon>Pterygota</taxon>
        <taxon>Neoptera</taxon>
        <taxon>Endopterygota</taxon>
        <taxon>Coleoptera</taxon>
        <taxon>Polyphaga</taxon>
        <taxon>Cucujiformia</taxon>
        <taxon>Chrysomeloidea</taxon>
        <taxon>Chrysomelidae</taxon>
        <taxon>Bruchinae</taxon>
        <taxon>Bruchini</taxon>
        <taxon>Callosobruchus</taxon>
    </lineage>
</organism>
<dbReference type="OrthoDB" id="297496at2759"/>
<evidence type="ECO:0000313" key="2">
    <source>
        <dbReference type="Proteomes" id="UP000410492"/>
    </source>
</evidence>
<keyword evidence="2" id="KW-1185">Reference proteome</keyword>
<evidence type="ECO:0000313" key="1">
    <source>
        <dbReference type="EMBL" id="VEN62408.1"/>
    </source>
</evidence>
<reference evidence="1 2" key="1">
    <citation type="submission" date="2019-01" db="EMBL/GenBank/DDBJ databases">
        <authorList>
            <person name="Sayadi A."/>
        </authorList>
    </citation>
    <scope>NUCLEOTIDE SEQUENCE [LARGE SCALE GENOMIC DNA]</scope>
</reference>
<name>A0A653DQB6_CALMS</name>
<gene>
    <name evidence="1" type="ORF">CALMAC_LOCUS19530</name>
</gene>
<dbReference type="Proteomes" id="UP000410492">
    <property type="component" value="Unassembled WGS sequence"/>
</dbReference>
<sequence>MLRICISSHNLG</sequence>